<reference evidence="2" key="2">
    <citation type="submission" date="2015-03" db="UniProtKB">
        <authorList>
            <consortium name="EnsemblPlants"/>
        </authorList>
    </citation>
    <scope>IDENTIFICATION</scope>
</reference>
<dbReference type="PaxDb" id="65489-OBART08G06130.1"/>
<dbReference type="AlphaFoldDB" id="A0A0D3GXG5"/>
<accession>A0A0D3GXG5</accession>
<proteinExistence type="predicted"/>
<dbReference type="HOGENOM" id="CLU_2708721_0_0_1"/>
<reference evidence="2" key="1">
    <citation type="journal article" date="2009" name="Rice">
        <title>De Novo Next Generation Sequencing of Plant Genomes.</title>
        <authorList>
            <person name="Rounsley S."/>
            <person name="Marri P.R."/>
            <person name="Yu Y."/>
            <person name="He R."/>
            <person name="Sisneros N."/>
            <person name="Goicoechea J.L."/>
            <person name="Lee S.J."/>
            <person name="Angelova A."/>
            <person name="Kudrna D."/>
            <person name="Luo M."/>
            <person name="Affourtit J."/>
            <person name="Desany B."/>
            <person name="Knight J."/>
            <person name="Niazi F."/>
            <person name="Egholm M."/>
            <person name="Wing R.A."/>
        </authorList>
    </citation>
    <scope>NUCLEOTIDE SEQUENCE [LARGE SCALE GENOMIC DNA]</scope>
    <source>
        <strain evidence="2">cv. IRGC 105608</strain>
    </source>
</reference>
<name>A0A0D3GXG5_9ORYZ</name>
<sequence>MPFIEKLRRRCAVATSGSHRRQRCDATAIRQFEEDVAPCLLQRLKVNRELSHTLPNLDYNSGGDGESANHHYH</sequence>
<dbReference type="Proteomes" id="UP000026960">
    <property type="component" value="Chromosome 8"/>
</dbReference>
<dbReference type="Gramene" id="OBART08G06130.1">
    <property type="protein sequence ID" value="OBART08G06130.1"/>
    <property type="gene ID" value="OBART08G06130"/>
</dbReference>
<feature type="region of interest" description="Disordered" evidence="1">
    <location>
        <begin position="54"/>
        <end position="73"/>
    </location>
</feature>
<evidence type="ECO:0000256" key="1">
    <source>
        <dbReference type="SAM" id="MobiDB-lite"/>
    </source>
</evidence>
<evidence type="ECO:0000313" key="3">
    <source>
        <dbReference type="Proteomes" id="UP000026960"/>
    </source>
</evidence>
<keyword evidence="3" id="KW-1185">Reference proteome</keyword>
<dbReference type="EnsemblPlants" id="OBART08G06130.1">
    <property type="protein sequence ID" value="OBART08G06130.1"/>
    <property type="gene ID" value="OBART08G06130"/>
</dbReference>
<evidence type="ECO:0000313" key="2">
    <source>
        <dbReference type="EnsemblPlants" id="OBART08G06130.1"/>
    </source>
</evidence>
<protein>
    <submittedName>
        <fullName evidence="2">Uncharacterized protein</fullName>
    </submittedName>
</protein>
<organism evidence="2">
    <name type="scientific">Oryza barthii</name>
    <dbReference type="NCBI Taxonomy" id="65489"/>
    <lineage>
        <taxon>Eukaryota</taxon>
        <taxon>Viridiplantae</taxon>
        <taxon>Streptophyta</taxon>
        <taxon>Embryophyta</taxon>
        <taxon>Tracheophyta</taxon>
        <taxon>Spermatophyta</taxon>
        <taxon>Magnoliopsida</taxon>
        <taxon>Liliopsida</taxon>
        <taxon>Poales</taxon>
        <taxon>Poaceae</taxon>
        <taxon>BOP clade</taxon>
        <taxon>Oryzoideae</taxon>
        <taxon>Oryzeae</taxon>
        <taxon>Oryzinae</taxon>
        <taxon>Oryza</taxon>
    </lineage>
</organism>